<comment type="caution">
    <text evidence="1">The sequence shown here is derived from an EMBL/GenBank/DDBJ whole genome shotgun (WGS) entry which is preliminary data.</text>
</comment>
<organism evidence="1 2">
    <name type="scientific">Claviceps aff. purpurea</name>
    <dbReference type="NCBI Taxonomy" id="1967640"/>
    <lineage>
        <taxon>Eukaryota</taxon>
        <taxon>Fungi</taxon>
        <taxon>Dikarya</taxon>
        <taxon>Ascomycota</taxon>
        <taxon>Pezizomycotina</taxon>
        <taxon>Sordariomycetes</taxon>
        <taxon>Hypocreomycetidae</taxon>
        <taxon>Hypocreales</taxon>
        <taxon>Clavicipitaceae</taxon>
        <taxon>Claviceps</taxon>
    </lineage>
</organism>
<sequence length="127" mass="14126">MAAFYWLTEFTAHWLYRLQSATAGFTGNNCPVSSRHAAVVAMLTTRASKGGRNKEDASPSAAMATLLQSALFADRRTSTAQPPPFWLAPTPAAVTIRFRRRRHRPCEAVITMCTLSFQTKKPKKRLV</sequence>
<evidence type="ECO:0000313" key="2">
    <source>
        <dbReference type="Proteomes" id="UP000707071"/>
    </source>
</evidence>
<protein>
    <submittedName>
        <fullName evidence="1">Uncharacterized protein</fullName>
    </submittedName>
</protein>
<evidence type="ECO:0000313" key="1">
    <source>
        <dbReference type="EMBL" id="KAG6291929.1"/>
    </source>
</evidence>
<gene>
    <name evidence="1" type="ORF">E4U09_003650</name>
</gene>
<dbReference type="Proteomes" id="UP000707071">
    <property type="component" value="Unassembled WGS sequence"/>
</dbReference>
<name>A0A9P7U1W9_9HYPO</name>
<dbReference type="EMBL" id="SRRH01000293">
    <property type="protein sequence ID" value="KAG6291929.1"/>
    <property type="molecule type" value="Genomic_DNA"/>
</dbReference>
<accession>A0A9P7U1W9</accession>
<dbReference type="AlphaFoldDB" id="A0A9P7U1W9"/>
<reference evidence="1 2" key="1">
    <citation type="journal article" date="2020" name="bioRxiv">
        <title>Whole genome comparisons of ergot fungi reveals the divergence and evolution of species within the genus Claviceps are the result of varying mechanisms driving genome evolution and host range expansion.</title>
        <authorList>
            <person name="Wyka S.A."/>
            <person name="Mondo S.J."/>
            <person name="Liu M."/>
            <person name="Dettman J."/>
            <person name="Nalam V."/>
            <person name="Broders K.D."/>
        </authorList>
    </citation>
    <scope>NUCLEOTIDE SEQUENCE [LARGE SCALE GENOMIC DNA]</scope>
    <source>
        <strain evidence="1 2">Clav52</strain>
    </source>
</reference>
<keyword evidence="2" id="KW-1185">Reference proteome</keyword>
<proteinExistence type="predicted"/>